<evidence type="ECO:0000256" key="5">
    <source>
        <dbReference type="SAM" id="Phobius"/>
    </source>
</evidence>
<feature type="transmembrane region" description="Helical" evidence="5">
    <location>
        <begin position="23"/>
        <end position="46"/>
    </location>
</feature>
<evidence type="ECO:0000256" key="2">
    <source>
        <dbReference type="ARBA" id="ARBA00022692"/>
    </source>
</evidence>
<dbReference type="EMBL" id="NBIU01000026">
    <property type="protein sequence ID" value="PZT47633.1"/>
    <property type="molecule type" value="Genomic_DNA"/>
</dbReference>
<dbReference type="InterPro" id="IPR059112">
    <property type="entry name" value="CysZ/EI24"/>
</dbReference>
<keyword evidence="3 5" id="KW-1133">Transmembrane helix</keyword>
<comment type="subcellular location">
    <subcellularLocation>
        <location evidence="1">Membrane</location>
        <topology evidence="1">Multi-pass membrane protein</topology>
    </subcellularLocation>
</comment>
<evidence type="ECO:0008006" key="8">
    <source>
        <dbReference type="Google" id="ProtNLM"/>
    </source>
</evidence>
<name>A0A2W6PLW3_9HELI</name>
<feature type="transmembrane region" description="Helical" evidence="5">
    <location>
        <begin position="210"/>
        <end position="236"/>
    </location>
</feature>
<comment type="caution">
    <text evidence="6">The sequence shown here is derived from an EMBL/GenBank/DDBJ whole genome shotgun (WGS) entry which is preliminary data.</text>
</comment>
<feature type="transmembrane region" description="Helical" evidence="5">
    <location>
        <begin position="145"/>
        <end position="168"/>
    </location>
</feature>
<dbReference type="AlphaFoldDB" id="A0A2W6PLW3"/>
<evidence type="ECO:0000313" key="6">
    <source>
        <dbReference type="EMBL" id="PZT47633.1"/>
    </source>
</evidence>
<keyword evidence="7" id="KW-1185">Reference proteome</keyword>
<keyword evidence="4 5" id="KW-0472">Membrane</keyword>
<protein>
    <recommendedName>
        <fullName evidence="8">Peptidase</fullName>
    </recommendedName>
</protein>
<sequence length="243" mass="28267">MIQNLIPTAKILRQSSKDFFNPYMLKLSFLPLVLSFLFWAVIFYFFAPSAFSSLFEASKVELMLEGSWFSWLQGVMDFVIKITLFILFVVVFFLLSMLSNLIICAFLAEKVVKFVHRTYYSQVTMEGNQSSFGVVLFLIKTYLLYFFFLVLLIPLYFIPFVGAFVVLFPNYWLFKKTLIADVGDMIFSKNHLKVAQENSKKDLRKLTISLYALSLIPLLNFFIPFYALLGLSHFFFDVKSKGE</sequence>
<dbReference type="Proteomes" id="UP000249746">
    <property type="component" value="Unassembled WGS sequence"/>
</dbReference>
<reference evidence="6 7" key="1">
    <citation type="submission" date="2017-03" db="EMBL/GenBank/DDBJ databases">
        <title>Genomic and clinical evidence uncovers the enterohepatic species Helicobacter valdiviensis as a potential human intestinal pathogen.</title>
        <authorList>
            <person name="Fresia P."/>
            <person name="Jara R."/>
            <person name="Sierra R."/>
            <person name="Ferres I."/>
            <person name="Greif G."/>
            <person name="Iraola G."/>
            <person name="Collado L."/>
        </authorList>
    </citation>
    <scope>NUCLEOTIDE SEQUENCE [LARGE SCALE GENOMIC DNA]</scope>
    <source>
        <strain evidence="6 7">WBE14</strain>
    </source>
</reference>
<dbReference type="Pfam" id="PF07264">
    <property type="entry name" value="EI24"/>
    <property type="match status" value="1"/>
</dbReference>
<keyword evidence="2 5" id="KW-0812">Transmembrane</keyword>
<dbReference type="RefSeq" id="WP_111230299.1">
    <property type="nucleotide sequence ID" value="NZ_NBIU01000026.1"/>
</dbReference>
<evidence type="ECO:0000256" key="1">
    <source>
        <dbReference type="ARBA" id="ARBA00004141"/>
    </source>
</evidence>
<organism evidence="6 7">
    <name type="scientific">Helicobacter valdiviensis</name>
    <dbReference type="NCBI Taxonomy" id="1458358"/>
    <lineage>
        <taxon>Bacteria</taxon>
        <taxon>Pseudomonadati</taxon>
        <taxon>Campylobacterota</taxon>
        <taxon>Epsilonproteobacteria</taxon>
        <taxon>Campylobacterales</taxon>
        <taxon>Helicobacteraceae</taxon>
        <taxon>Helicobacter</taxon>
    </lineage>
</organism>
<evidence type="ECO:0000313" key="7">
    <source>
        <dbReference type="Proteomes" id="UP000249746"/>
    </source>
</evidence>
<evidence type="ECO:0000256" key="3">
    <source>
        <dbReference type="ARBA" id="ARBA00022989"/>
    </source>
</evidence>
<gene>
    <name evidence="6" type="ORF">B6S12_08075</name>
</gene>
<feature type="transmembrane region" description="Helical" evidence="5">
    <location>
        <begin position="78"/>
        <end position="107"/>
    </location>
</feature>
<proteinExistence type="predicted"/>
<dbReference type="OrthoDB" id="5322024at2"/>
<accession>A0A2W6PLW3</accession>
<evidence type="ECO:0000256" key="4">
    <source>
        <dbReference type="ARBA" id="ARBA00023136"/>
    </source>
</evidence>